<dbReference type="OrthoDB" id="10431720at2759"/>
<keyword evidence="2" id="KW-1185">Reference proteome</keyword>
<comment type="caution">
    <text evidence="1">The sequence shown here is derived from an EMBL/GenBank/DDBJ whole genome shotgun (WGS) entry which is preliminary data.</text>
</comment>
<gene>
    <name evidence="1" type="ORF">BGZ70_000819</name>
</gene>
<dbReference type="EMBL" id="JAAAHY010000117">
    <property type="protein sequence ID" value="KAF9966910.1"/>
    <property type="molecule type" value="Genomic_DNA"/>
</dbReference>
<reference evidence="1" key="1">
    <citation type="journal article" date="2020" name="Fungal Divers.">
        <title>Resolving the Mortierellaceae phylogeny through synthesis of multi-gene phylogenetics and phylogenomics.</title>
        <authorList>
            <person name="Vandepol N."/>
            <person name="Liber J."/>
            <person name="Desiro A."/>
            <person name="Na H."/>
            <person name="Kennedy M."/>
            <person name="Barry K."/>
            <person name="Grigoriev I.V."/>
            <person name="Miller A.N."/>
            <person name="O'Donnell K."/>
            <person name="Stajich J.E."/>
            <person name="Bonito G."/>
        </authorList>
    </citation>
    <scope>NUCLEOTIDE SEQUENCE</scope>
    <source>
        <strain evidence="1">CK1249</strain>
    </source>
</reference>
<evidence type="ECO:0000313" key="1">
    <source>
        <dbReference type="EMBL" id="KAF9966910.1"/>
    </source>
</evidence>
<organism evidence="1 2">
    <name type="scientific">Mortierella alpina</name>
    <name type="common">Oleaginous fungus</name>
    <name type="synonym">Mortierella renispora</name>
    <dbReference type="NCBI Taxonomy" id="64518"/>
    <lineage>
        <taxon>Eukaryota</taxon>
        <taxon>Fungi</taxon>
        <taxon>Fungi incertae sedis</taxon>
        <taxon>Mucoromycota</taxon>
        <taxon>Mortierellomycotina</taxon>
        <taxon>Mortierellomycetes</taxon>
        <taxon>Mortierellales</taxon>
        <taxon>Mortierellaceae</taxon>
        <taxon>Mortierella</taxon>
    </lineage>
</organism>
<proteinExistence type="predicted"/>
<sequence>MNHGDPFEYRVYIKQQLGNGDWYFWKVNGGDEISMMDNMASEFVLEGDNNQFVIKTADGGLSVQVAGSDGSLKLGPSSSALQLRALDDPSCEAGGYDPE</sequence>
<name>A0A9P6JC51_MORAP</name>
<dbReference type="AlphaFoldDB" id="A0A9P6JC51"/>
<accession>A0A9P6JC51</accession>
<evidence type="ECO:0000313" key="2">
    <source>
        <dbReference type="Proteomes" id="UP000738359"/>
    </source>
</evidence>
<protein>
    <submittedName>
        <fullName evidence="1">Uncharacterized protein</fullName>
    </submittedName>
</protein>
<dbReference type="Proteomes" id="UP000738359">
    <property type="component" value="Unassembled WGS sequence"/>
</dbReference>